<dbReference type="EMBL" id="WHVB01000002">
    <property type="protein sequence ID" value="KAF8486331.1"/>
    <property type="molecule type" value="Genomic_DNA"/>
</dbReference>
<dbReference type="Gene3D" id="3.30.560.10">
    <property type="entry name" value="Glucose Oxidase, domain 3"/>
    <property type="match status" value="1"/>
</dbReference>
<dbReference type="Gene3D" id="3.50.50.60">
    <property type="entry name" value="FAD/NAD(P)-binding domain"/>
    <property type="match status" value="1"/>
</dbReference>
<dbReference type="InterPro" id="IPR036188">
    <property type="entry name" value="FAD/NAD-bd_sf"/>
</dbReference>
<dbReference type="AlphaFoldDB" id="A0A9P5TDE6"/>
<dbReference type="SUPFAM" id="SSF51905">
    <property type="entry name" value="FAD/NAD(P)-binding domain"/>
    <property type="match status" value="1"/>
</dbReference>
<dbReference type="PANTHER" id="PTHR11552:SF147">
    <property type="entry name" value="CHOLINE DEHYDROGENASE, MITOCHONDRIAL"/>
    <property type="match status" value="1"/>
</dbReference>
<evidence type="ECO:0000313" key="2">
    <source>
        <dbReference type="EMBL" id="KAF8486331.1"/>
    </source>
</evidence>
<dbReference type="Proteomes" id="UP000759537">
    <property type="component" value="Unassembled WGS sequence"/>
</dbReference>
<comment type="caution">
    <text evidence="2">The sequence shown here is derived from an EMBL/GenBank/DDBJ whole genome shotgun (WGS) entry which is preliminary data.</text>
</comment>
<organism evidence="2 3">
    <name type="scientific">Russula ochroleuca</name>
    <dbReference type="NCBI Taxonomy" id="152965"/>
    <lineage>
        <taxon>Eukaryota</taxon>
        <taxon>Fungi</taxon>
        <taxon>Dikarya</taxon>
        <taxon>Basidiomycota</taxon>
        <taxon>Agaricomycotina</taxon>
        <taxon>Agaricomycetes</taxon>
        <taxon>Russulales</taxon>
        <taxon>Russulaceae</taxon>
        <taxon>Russula</taxon>
    </lineage>
</organism>
<protein>
    <submittedName>
        <fullName evidence="2">Uncharacterized protein</fullName>
    </submittedName>
</protein>
<reference evidence="2" key="1">
    <citation type="submission" date="2019-10" db="EMBL/GenBank/DDBJ databases">
        <authorList>
            <consortium name="DOE Joint Genome Institute"/>
            <person name="Kuo A."/>
            <person name="Miyauchi S."/>
            <person name="Kiss E."/>
            <person name="Drula E."/>
            <person name="Kohler A."/>
            <person name="Sanchez-Garcia M."/>
            <person name="Andreopoulos B."/>
            <person name="Barry K.W."/>
            <person name="Bonito G."/>
            <person name="Buee M."/>
            <person name="Carver A."/>
            <person name="Chen C."/>
            <person name="Cichocki N."/>
            <person name="Clum A."/>
            <person name="Culley D."/>
            <person name="Crous P.W."/>
            <person name="Fauchery L."/>
            <person name="Girlanda M."/>
            <person name="Hayes R."/>
            <person name="Keri Z."/>
            <person name="LaButti K."/>
            <person name="Lipzen A."/>
            <person name="Lombard V."/>
            <person name="Magnuson J."/>
            <person name="Maillard F."/>
            <person name="Morin E."/>
            <person name="Murat C."/>
            <person name="Nolan M."/>
            <person name="Ohm R."/>
            <person name="Pangilinan J."/>
            <person name="Pereira M."/>
            <person name="Perotto S."/>
            <person name="Peter M."/>
            <person name="Riley R."/>
            <person name="Sitrit Y."/>
            <person name="Stielow B."/>
            <person name="Szollosi G."/>
            <person name="Zifcakova L."/>
            <person name="Stursova M."/>
            <person name="Spatafora J.W."/>
            <person name="Tedersoo L."/>
            <person name="Vaario L.-M."/>
            <person name="Yamada A."/>
            <person name="Yan M."/>
            <person name="Wang P."/>
            <person name="Xu J."/>
            <person name="Bruns T."/>
            <person name="Baldrian P."/>
            <person name="Vilgalys R."/>
            <person name="Henrissat B."/>
            <person name="Grigoriev I.V."/>
            <person name="Hibbett D."/>
            <person name="Nagy L.G."/>
            <person name="Martin F.M."/>
        </authorList>
    </citation>
    <scope>NUCLEOTIDE SEQUENCE</scope>
    <source>
        <strain evidence="2">Prilba</strain>
    </source>
</reference>
<evidence type="ECO:0000256" key="1">
    <source>
        <dbReference type="ARBA" id="ARBA00010790"/>
    </source>
</evidence>
<accession>A0A9P5TDE6</accession>
<sequence length="78" mass="8875">MSPQLLKLSGIGDPDVLQNADVEVVVDLRGVGNNVREHKFIGITYQMKEREMLYIWPTTPRHMAQVSVKEEFGSNFLT</sequence>
<name>A0A9P5TDE6_9AGAM</name>
<gene>
    <name evidence="2" type="ORF">DFH94DRAFT_712580</name>
</gene>
<comment type="similarity">
    <text evidence="1">Belongs to the GMC oxidoreductase family.</text>
</comment>
<dbReference type="GO" id="GO:0016491">
    <property type="term" value="F:oxidoreductase activity"/>
    <property type="evidence" value="ECO:0007669"/>
    <property type="project" value="TreeGrafter"/>
</dbReference>
<keyword evidence="3" id="KW-1185">Reference proteome</keyword>
<dbReference type="PANTHER" id="PTHR11552">
    <property type="entry name" value="GLUCOSE-METHANOL-CHOLINE GMC OXIDOREDUCTASE"/>
    <property type="match status" value="1"/>
</dbReference>
<dbReference type="OrthoDB" id="269227at2759"/>
<dbReference type="InterPro" id="IPR012132">
    <property type="entry name" value="GMC_OxRdtase"/>
</dbReference>
<reference evidence="2" key="2">
    <citation type="journal article" date="2020" name="Nat. Commun.">
        <title>Large-scale genome sequencing of mycorrhizal fungi provides insights into the early evolution of symbiotic traits.</title>
        <authorList>
            <person name="Miyauchi S."/>
            <person name="Kiss E."/>
            <person name="Kuo A."/>
            <person name="Drula E."/>
            <person name="Kohler A."/>
            <person name="Sanchez-Garcia M."/>
            <person name="Morin E."/>
            <person name="Andreopoulos B."/>
            <person name="Barry K.W."/>
            <person name="Bonito G."/>
            <person name="Buee M."/>
            <person name="Carver A."/>
            <person name="Chen C."/>
            <person name="Cichocki N."/>
            <person name="Clum A."/>
            <person name="Culley D."/>
            <person name="Crous P.W."/>
            <person name="Fauchery L."/>
            <person name="Girlanda M."/>
            <person name="Hayes R.D."/>
            <person name="Keri Z."/>
            <person name="LaButti K."/>
            <person name="Lipzen A."/>
            <person name="Lombard V."/>
            <person name="Magnuson J."/>
            <person name="Maillard F."/>
            <person name="Murat C."/>
            <person name="Nolan M."/>
            <person name="Ohm R.A."/>
            <person name="Pangilinan J."/>
            <person name="Pereira M.F."/>
            <person name="Perotto S."/>
            <person name="Peter M."/>
            <person name="Pfister S."/>
            <person name="Riley R."/>
            <person name="Sitrit Y."/>
            <person name="Stielow J.B."/>
            <person name="Szollosi G."/>
            <person name="Zifcakova L."/>
            <person name="Stursova M."/>
            <person name="Spatafora J.W."/>
            <person name="Tedersoo L."/>
            <person name="Vaario L.M."/>
            <person name="Yamada A."/>
            <person name="Yan M."/>
            <person name="Wang P."/>
            <person name="Xu J."/>
            <person name="Bruns T."/>
            <person name="Baldrian P."/>
            <person name="Vilgalys R."/>
            <person name="Dunand C."/>
            <person name="Henrissat B."/>
            <person name="Grigoriev I.V."/>
            <person name="Hibbett D."/>
            <person name="Nagy L.G."/>
            <person name="Martin F.M."/>
        </authorList>
    </citation>
    <scope>NUCLEOTIDE SEQUENCE</scope>
    <source>
        <strain evidence="2">Prilba</strain>
    </source>
</reference>
<proteinExistence type="inferred from homology"/>
<evidence type="ECO:0000313" key="3">
    <source>
        <dbReference type="Proteomes" id="UP000759537"/>
    </source>
</evidence>
<dbReference type="GO" id="GO:0050660">
    <property type="term" value="F:flavin adenine dinucleotide binding"/>
    <property type="evidence" value="ECO:0007669"/>
    <property type="project" value="InterPro"/>
</dbReference>